<dbReference type="STRING" id="1297750.SAMN05444405_104104"/>
<dbReference type="Gene3D" id="1.10.260.40">
    <property type="entry name" value="lambda repressor-like DNA-binding domains"/>
    <property type="match status" value="1"/>
</dbReference>
<evidence type="ECO:0000313" key="3">
    <source>
        <dbReference type="Proteomes" id="UP000184509"/>
    </source>
</evidence>
<reference evidence="2 3" key="1">
    <citation type="submission" date="2016-11" db="EMBL/GenBank/DDBJ databases">
        <authorList>
            <person name="Jaros S."/>
            <person name="Januszkiewicz K."/>
            <person name="Wedrychowicz H."/>
        </authorList>
    </citation>
    <scope>NUCLEOTIDE SEQUENCE [LARGE SCALE GENOMIC DNA]</scope>
    <source>
        <strain evidence="2 3">DSM 26991</strain>
    </source>
</reference>
<evidence type="ECO:0000259" key="1">
    <source>
        <dbReference type="Pfam" id="PF13274"/>
    </source>
</evidence>
<dbReference type="EMBL" id="FQTV01000004">
    <property type="protein sequence ID" value="SHE95941.1"/>
    <property type="molecule type" value="Genomic_DNA"/>
</dbReference>
<accession>A0A1M4XR74</accession>
<dbReference type="GO" id="GO:0003677">
    <property type="term" value="F:DNA binding"/>
    <property type="evidence" value="ECO:0007669"/>
    <property type="project" value="InterPro"/>
</dbReference>
<dbReference type="InterPro" id="IPR010982">
    <property type="entry name" value="Lambda_DNA-bd_dom_sf"/>
</dbReference>
<dbReference type="AlphaFoldDB" id="A0A1M4XR74"/>
<gene>
    <name evidence="2" type="ORF">SAMN05444405_104104</name>
</gene>
<feature type="domain" description="Antitoxin SocA-like Panacea" evidence="1">
    <location>
        <begin position="206"/>
        <end position="310"/>
    </location>
</feature>
<sequence>MEKYVDMVSPFTGGKVKEFSTVEEHEFRKETYSVHVCYYMCEDTGEKFTTTEQDELLFNDLYSQYRVKHGIPFPEEIKEIRTRYKLNYSQITRILGFGANQYAQYENGQIPSESNGKMILAMQNKQVILGLLEASKEEFEIDEYLKVSEAISCASDKVTCSAQQSLFYKDIKRSVYNGFKHPNVQKLMEMIKYFVCNSKSIFPTKLNKEMFYADFYHYKRFGISISGLNYQAIQFGPVPVHYNTIYDNIDGINKEIVLAHDMESTRLTCDEYDLSLFDEKEKETLETIVRIIQPMKTDEIVAESHKEDAWINYSQENKLIPYSEAFSLRLI</sequence>
<dbReference type="InterPro" id="IPR025272">
    <property type="entry name" value="SocA_Panacea"/>
</dbReference>
<organism evidence="2 3">
    <name type="scientific">Bacteroides luti</name>
    <dbReference type="NCBI Taxonomy" id="1297750"/>
    <lineage>
        <taxon>Bacteria</taxon>
        <taxon>Pseudomonadati</taxon>
        <taxon>Bacteroidota</taxon>
        <taxon>Bacteroidia</taxon>
        <taxon>Bacteroidales</taxon>
        <taxon>Bacteroidaceae</taxon>
        <taxon>Bacteroides</taxon>
    </lineage>
</organism>
<protein>
    <recommendedName>
        <fullName evidence="1">Antitoxin SocA-like Panacea domain-containing protein</fullName>
    </recommendedName>
</protein>
<dbReference type="Pfam" id="PF13274">
    <property type="entry name" value="SocA_Panacea"/>
    <property type="match status" value="1"/>
</dbReference>
<dbReference type="RefSeq" id="WP_175550481.1">
    <property type="nucleotide sequence ID" value="NZ_FQTV01000004.1"/>
</dbReference>
<dbReference type="Proteomes" id="UP000184509">
    <property type="component" value="Unassembled WGS sequence"/>
</dbReference>
<proteinExistence type="predicted"/>
<name>A0A1M4XR74_9BACE</name>
<keyword evidence="3" id="KW-1185">Reference proteome</keyword>
<evidence type="ECO:0000313" key="2">
    <source>
        <dbReference type="EMBL" id="SHE95941.1"/>
    </source>
</evidence>